<accession>A0ABP0FH19</accession>
<dbReference type="PANTHER" id="PTHR14957:SF1">
    <property type="entry name" value="UBIQUITIN-LIKE-CONJUGATING ENZYME ATG10"/>
    <property type="match status" value="1"/>
</dbReference>
<keyword evidence="5" id="KW-0072">Autophagy</keyword>
<evidence type="ECO:0000313" key="7">
    <source>
        <dbReference type="EMBL" id="CAK8677617.1"/>
    </source>
</evidence>
<comment type="similarity">
    <text evidence="1">Belongs to the ATG10 family.</text>
</comment>
<protein>
    <recommendedName>
        <fullName evidence="2">Ubiquitin-like-conjugating enzyme ATG10</fullName>
    </recommendedName>
    <alternativeName>
        <fullName evidence="6">Autophagy-related protein 10</fullName>
    </alternativeName>
</protein>
<reference evidence="7 8" key="1">
    <citation type="submission" date="2024-02" db="EMBL/GenBank/DDBJ databases">
        <authorList>
            <person name="Daric V."/>
            <person name="Darras S."/>
        </authorList>
    </citation>
    <scope>NUCLEOTIDE SEQUENCE [LARGE SCALE GENOMIC DNA]</scope>
</reference>
<evidence type="ECO:0000256" key="6">
    <source>
        <dbReference type="ARBA" id="ARBA00029833"/>
    </source>
</evidence>
<comment type="caution">
    <text evidence="7">The sequence shown here is derived from an EMBL/GenBank/DDBJ whole genome shotgun (WGS) entry which is preliminary data.</text>
</comment>
<proteinExistence type="inferred from homology"/>
<keyword evidence="3" id="KW-0808">Transferase</keyword>
<dbReference type="PANTHER" id="PTHR14957">
    <property type="entry name" value="UBIQUITIN-LIKE-CONJUGATING ENZYME ATG10"/>
    <property type="match status" value="1"/>
</dbReference>
<evidence type="ECO:0000256" key="3">
    <source>
        <dbReference type="ARBA" id="ARBA00022679"/>
    </source>
</evidence>
<evidence type="ECO:0000256" key="4">
    <source>
        <dbReference type="ARBA" id="ARBA00022786"/>
    </source>
</evidence>
<evidence type="ECO:0000313" key="8">
    <source>
        <dbReference type="Proteomes" id="UP001642483"/>
    </source>
</evidence>
<name>A0ABP0FH19_CLALP</name>
<evidence type="ECO:0000256" key="2">
    <source>
        <dbReference type="ARBA" id="ARBA00021099"/>
    </source>
</evidence>
<sequence length="193" mass="22126">MATISEVEFGKCCRGLYKASNELQDGWDLIEPSESVYLSKKFIKAAPGSMQANYQIIAEVTTIECHVVYSPSYSCPVLYFTASNSEGKRLSLEDCQKLISPVYQEHLTSDFKWSFVTMQEHPVLLKPFYQLHPCHTTDFMKPLIELRNAKCVRNYVFSWLSVVLPVLGLNFRTEEYLVHFGESRRDGECDTLS</sequence>
<evidence type="ECO:0000256" key="5">
    <source>
        <dbReference type="ARBA" id="ARBA00023006"/>
    </source>
</evidence>
<dbReference type="Pfam" id="PF03987">
    <property type="entry name" value="Autophagy_act_C"/>
    <property type="match status" value="1"/>
</dbReference>
<organism evidence="7 8">
    <name type="scientific">Clavelina lepadiformis</name>
    <name type="common">Light-bulb sea squirt</name>
    <name type="synonym">Ascidia lepadiformis</name>
    <dbReference type="NCBI Taxonomy" id="159417"/>
    <lineage>
        <taxon>Eukaryota</taxon>
        <taxon>Metazoa</taxon>
        <taxon>Chordata</taxon>
        <taxon>Tunicata</taxon>
        <taxon>Ascidiacea</taxon>
        <taxon>Aplousobranchia</taxon>
        <taxon>Clavelinidae</taxon>
        <taxon>Clavelina</taxon>
    </lineage>
</organism>
<dbReference type="InterPro" id="IPR007135">
    <property type="entry name" value="Atg3/Atg10"/>
</dbReference>
<dbReference type="Proteomes" id="UP001642483">
    <property type="component" value="Unassembled WGS sequence"/>
</dbReference>
<dbReference type="EMBL" id="CAWYQH010000046">
    <property type="protein sequence ID" value="CAK8677617.1"/>
    <property type="molecule type" value="Genomic_DNA"/>
</dbReference>
<dbReference type="Gene3D" id="3.30.1460.50">
    <property type="match status" value="1"/>
</dbReference>
<keyword evidence="8" id="KW-1185">Reference proteome</keyword>
<gene>
    <name evidence="7" type="ORF">CVLEPA_LOCUS6977</name>
</gene>
<keyword evidence="4" id="KW-0833">Ubl conjugation pathway</keyword>
<evidence type="ECO:0000256" key="1">
    <source>
        <dbReference type="ARBA" id="ARBA00005696"/>
    </source>
</evidence>